<evidence type="ECO:0000313" key="2">
    <source>
        <dbReference type="EMBL" id="KAG1817069.1"/>
    </source>
</evidence>
<comment type="caution">
    <text evidence="2">The sequence shown here is derived from an EMBL/GenBank/DDBJ whole genome shotgun (WGS) entry which is preliminary data.</text>
</comment>
<dbReference type="OrthoDB" id="5569250at2759"/>
<name>A0A9P7EBJ0_9AGAM</name>
<proteinExistence type="predicted"/>
<sequence length="336" mass="38874">MADLESDEHRAHLGLRGHANTVLPMKSEKLSCLLSSHPHHNSNEPVTKLHWPSGSYRSEPGMLNAVHGIAQYKPQVDGHVPEMIWLHQVEETSTEKLRRELDIDDPVRRSRMLNIHVSWKLQPITKLSEKEFRRAWWVVIIYHRILWISGVRQCDVNPSNLMVYRSMSGSMMGVINDWDLTSPENGSGSHERTGMIPFMAVDLLTKKAIKGKAEHMYQYIAESFMWVLIWVCLQYEDGKLLSKDRPLDCWLTGDAFSCREIKRSSLKLAMENRIRAPLPPKPFLELDLFLLTLIASFYVEDRNFSVLERGCMFRTWFETQLPLSMRSITHSSTSVK</sequence>
<keyword evidence="3" id="KW-1185">Reference proteome</keyword>
<dbReference type="PANTHER" id="PTHR38248:SF2">
    <property type="entry name" value="FUNK1 11"/>
    <property type="match status" value="1"/>
</dbReference>
<dbReference type="AlphaFoldDB" id="A0A9P7EBJ0"/>
<dbReference type="PANTHER" id="PTHR38248">
    <property type="entry name" value="FUNK1 6"/>
    <property type="match status" value="1"/>
</dbReference>
<dbReference type="Pfam" id="PF17667">
    <property type="entry name" value="Pkinase_fungal"/>
    <property type="match status" value="1"/>
</dbReference>
<dbReference type="InterPro" id="IPR040976">
    <property type="entry name" value="Pkinase_fungal"/>
</dbReference>
<dbReference type="GeneID" id="64634076"/>
<gene>
    <name evidence="2" type="ORF">BJ212DRAFT_1480308</name>
</gene>
<accession>A0A9P7EBJ0</accession>
<dbReference type="RefSeq" id="XP_041193488.1">
    <property type="nucleotide sequence ID" value="XM_041340060.1"/>
</dbReference>
<dbReference type="Proteomes" id="UP000807769">
    <property type="component" value="Unassembled WGS sequence"/>
</dbReference>
<feature type="domain" description="Fungal-type protein kinase" evidence="1">
    <location>
        <begin position="138"/>
        <end position="232"/>
    </location>
</feature>
<evidence type="ECO:0000259" key="1">
    <source>
        <dbReference type="Pfam" id="PF17667"/>
    </source>
</evidence>
<reference evidence="2" key="1">
    <citation type="journal article" date="2020" name="New Phytol.">
        <title>Comparative genomics reveals dynamic genome evolution in host specialist ectomycorrhizal fungi.</title>
        <authorList>
            <person name="Lofgren L.A."/>
            <person name="Nguyen N.H."/>
            <person name="Vilgalys R."/>
            <person name="Ruytinx J."/>
            <person name="Liao H.L."/>
            <person name="Branco S."/>
            <person name="Kuo A."/>
            <person name="LaButti K."/>
            <person name="Lipzen A."/>
            <person name="Andreopoulos W."/>
            <person name="Pangilinan J."/>
            <person name="Riley R."/>
            <person name="Hundley H."/>
            <person name="Na H."/>
            <person name="Barry K."/>
            <person name="Grigoriev I.V."/>
            <person name="Stajich J.E."/>
            <person name="Kennedy P.G."/>
        </authorList>
    </citation>
    <scope>NUCLEOTIDE SEQUENCE</scope>
    <source>
        <strain evidence="2">MN1</strain>
    </source>
</reference>
<dbReference type="EMBL" id="JABBWG010000014">
    <property type="protein sequence ID" value="KAG1817069.1"/>
    <property type="molecule type" value="Genomic_DNA"/>
</dbReference>
<organism evidence="2 3">
    <name type="scientific">Suillus subaureus</name>
    <dbReference type="NCBI Taxonomy" id="48587"/>
    <lineage>
        <taxon>Eukaryota</taxon>
        <taxon>Fungi</taxon>
        <taxon>Dikarya</taxon>
        <taxon>Basidiomycota</taxon>
        <taxon>Agaricomycotina</taxon>
        <taxon>Agaricomycetes</taxon>
        <taxon>Agaricomycetidae</taxon>
        <taxon>Boletales</taxon>
        <taxon>Suillineae</taxon>
        <taxon>Suillaceae</taxon>
        <taxon>Suillus</taxon>
    </lineage>
</organism>
<evidence type="ECO:0000313" key="3">
    <source>
        <dbReference type="Proteomes" id="UP000807769"/>
    </source>
</evidence>
<protein>
    <recommendedName>
        <fullName evidence="1">Fungal-type protein kinase domain-containing protein</fullName>
    </recommendedName>
</protein>